<organism evidence="2 3">
    <name type="scientific">Boothiomyces macroporosus</name>
    <dbReference type="NCBI Taxonomy" id="261099"/>
    <lineage>
        <taxon>Eukaryota</taxon>
        <taxon>Fungi</taxon>
        <taxon>Fungi incertae sedis</taxon>
        <taxon>Chytridiomycota</taxon>
        <taxon>Chytridiomycota incertae sedis</taxon>
        <taxon>Chytridiomycetes</taxon>
        <taxon>Rhizophydiales</taxon>
        <taxon>Terramycetaceae</taxon>
        <taxon>Boothiomyces</taxon>
    </lineage>
</organism>
<evidence type="ECO:0000313" key="3">
    <source>
        <dbReference type="Proteomes" id="UP001210925"/>
    </source>
</evidence>
<dbReference type="Proteomes" id="UP001210925">
    <property type="component" value="Unassembled WGS sequence"/>
</dbReference>
<evidence type="ECO:0000256" key="1">
    <source>
        <dbReference type="SAM" id="SignalP"/>
    </source>
</evidence>
<reference evidence="2" key="1">
    <citation type="submission" date="2020-05" db="EMBL/GenBank/DDBJ databases">
        <title>Phylogenomic resolution of chytrid fungi.</title>
        <authorList>
            <person name="Stajich J.E."/>
            <person name="Amses K."/>
            <person name="Simmons R."/>
            <person name="Seto K."/>
            <person name="Myers J."/>
            <person name="Bonds A."/>
            <person name="Quandt C.A."/>
            <person name="Barry K."/>
            <person name="Liu P."/>
            <person name="Grigoriev I."/>
            <person name="Longcore J.E."/>
            <person name="James T.Y."/>
        </authorList>
    </citation>
    <scope>NUCLEOTIDE SEQUENCE</scope>
    <source>
        <strain evidence="2">PLAUS21</strain>
    </source>
</reference>
<proteinExistence type="predicted"/>
<feature type="signal peptide" evidence="1">
    <location>
        <begin position="1"/>
        <end position="16"/>
    </location>
</feature>
<name>A0AAD5UMM0_9FUNG</name>
<comment type="caution">
    <text evidence="2">The sequence shown here is derived from an EMBL/GenBank/DDBJ whole genome shotgun (WGS) entry which is preliminary data.</text>
</comment>
<feature type="chain" id="PRO_5042045250" evidence="1">
    <location>
        <begin position="17"/>
        <end position="215"/>
    </location>
</feature>
<dbReference type="AlphaFoldDB" id="A0AAD5UMM0"/>
<protein>
    <submittedName>
        <fullName evidence="2">Uncharacterized protein</fullName>
    </submittedName>
</protein>
<keyword evidence="3" id="KW-1185">Reference proteome</keyword>
<sequence length="215" mass="22440">MVLLSILIGFTVAASASSSSSLTQACQTAFTQYSGAFEKACFNGQVSSLSQLSTLLNNNNLICTTACSTALSNFKQYVIPACGTQIVYPPSTSAQAAYSWIEIFNTVACVKDSTGANCLTNEISVLQKNGINIGAANIGPQLIDFAEKNPNYVCIPCVGLQINALGGLNDLDSGVSTQVSSFVSSLNSICPTGFNKNGASRVGYLLGLVVPFLMM</sequence>
<keyword evidence="1" id="KW-0732">Signal</keyword>
<evidence type="ECO:0000313" key="2">
    <source>
        <dbReference type="EMBL" id="KAJ3260498.1"/>
    </source>
</evidence>
<gene>
    <name evidence="2" type="ORF">HK103_000640</name>
</gene>
<dbReference type="EMBL" id="JADGKB010000011">
    <property type="protein sequence ID" value="KAJ3260498.1"/>
    <property type="molecule type" value="Genomic_DNA"/>
</dbReference>
<accession>A0AAD5UMM0</accession>